<evidence type="ECO:0000256" key="7">
    <source>
        <dbReference type="SAM" id="Phobius"/>
    </source>
</evidence>
<dbReference type="AlphaFoldDB" id="A0A1Z5KQ98"/>
<proteinExistence type="inferred from homology"/>
<evidence type="ECO:0000256" key="6">
    <source>
        <dbReference type="ARBA" id="ARBA00023136"/>
    </source>
</evidence>
<evidence type="ECO:0000259" key="9">
    <source>
        <dbReference type="Pfam" id="PF25179"/>
    </source>
</evidence>
<accession>A0A1Z5KQ98</accession>
<dbReference type="Proteomes" id="UP000198406">
    <property type="component" value="Unassembled WGS sequence"/>
</dbReference>
<evidence type="ECO:0000313" key="11">
    <source>
        <dbReference type="Proteomes" id="UP000198406"/>
    </source>
</evidence>
<keyword evidence="4" id="KW-0256">Endoplasmic reticulum</keyword>
<evidence type="ECO:0000256" key="1">
    <source>
        <dbReference type="ARBA" id="ARBA00004477"/>
    </source>
</evidence>
<dbReference type="Pfam" id="PF25179">
    <property type="entry name" value="LMF1_C"/>
    <property type="match status" value="1"/>
</dbReference>
<evidence type="ECO:0000256" key="2">
    <source>
        <dbReference type="ARBA" id="ARBA00005512"/>
    </source>
</evidence>
<dbReference type="InterPro" id="IPR009613">
    <property type="entry name" value="LMF"/>
</dbReference>
<dbReference type="PANTHER" id="PTHR14463">
    <property type="entry name" value="LIPASE MATURATION FACTOR"/>
    <property type="match status" value="1"/>
</dbReference>
<dbReference type="EMBL" id="BDSP01000273">
    <property type="protein sequence ID" value="GAX28439.1"/>
    <property type="molecule type" value="Genomic_DNA"/>
</dbReference>
<comment type="similarity">
    <text evidence="2">Belongs to the lipase maturation factor family.</text>
</comment>
<name>A0A1Z5KQ98_FISSO</name>
<feature type="transmembrane region" description="Helical" evidence="7">
    <location>
        <begin position="293"/>
        <end position="318"/>
    </location>
</feature>
<gene>
    <name evidence="10" type="ORF">FisN_4Hu370</name>
</gene>
<dbReference type="GO" id="GO:0051604">
    <property type="term" value="P:protein maturation"/>
    <property type="evidence" value="ECO:0007669"/>
    <property type="project" value="InterPro"/>
</dbReference>
<keyword evidence="3 7" id="KW-0812">Transmembrane</keyword>
<evidence type="ECO:0000256" key="5">
    <source>
        <dbReference type="ARBA" id="ARBA00022989"/>
    </source>
</evidence>
<keyword evidence="6 7" id="KW-0472">Membrane</keyword>
<feature type="domain" description="Lipase maturation factor 1/2 C-terminal" evidence="9">
    <location>
        <begin position="388"/>
        <end position="528"/>
    </location>
</feature>
<dbReference type="OrthoDB" id="434126at2759"/>
<dbReference type="Pfam" id="PF06762">
    <property type="entry name" value="LMF1"/>
    <property type="match status" value="1"/>
</dbReference>
<organism evidence="10 11">
    <name type="scientific">Fistulifera solaris</name>
    <name type="common">Oleaginous diatom</name>
    <dbReference type="NCBI Taxonomy" id="1519565"/>
    <lineage>
        <taxon>Eukaryota</taxon>
        <taxon>Sar</taxon>
        <taxon>Stramenopiles</taxon>
        <taxon>Ochrophyta</taxon>
        <taxon>Bacillariophyta</taxon>
        <taxon>Bacillariophyceae</taxon>
        <taxon>Bacillariophycidae</taxon>
        <taxon>Naviculales</taxon>
        <taxon>Naviculaceae</taxon>
        <taxon>Fistulifera</taxon>
    </lineage>
</organism>
<comment type="caution">
    <text evidence="10">The sequence shown here is derived from an EMBL/GenBank/DDBJ whole genome shotgun (WGS) entry which is preliminary data.</text>
</comment>
<evidence type="ECO:0008006" key="12">
    <source>
        <dbReference type="Google" id="ProtNLM"/>
    </source>
</evidence>
<protein>
    <recommendedName>
        <fullName evidence="12">Lipase maturation factor</fullName>
    </recommendedName>
</protein>
<evidence type="ECO:0000256" key="3">
    <source>
        <dbReference type="ARBA" id="ARBA00022692"/>
    </source>
</evidence>
<feature type="transmembrane region" description="Helical" evidence="7">
    <location>
        <begin position="123"/>
        <end position="150"/>
    </location>
</feature>
<dbReference type="GO" id="GO:0005789">
    <property type="term" value="C:endoplasmic reticulum membrane"/>
    <property type="evidence" value="ECO:0007669"/>
    <property type="project" value="UniProtKB-SubCell"/>
</dbReference>
<dbReference type="InterPro" id="IPR057434">
    <property type="entry name" value="LMF1/2_N"/>
</dbReference>
<evidence type="ECO:0000256" key="4">
    <source>
        <dbReference type="ARBA" id="ARBA00022824"/>
    </source>
</evidence>
<dbReference type="PANTHER" id="PTHR14463:SF10">
    <property type="entry name" value="LIPASE MATURATION FACTOR 1"/>
    <property type="match status" value="1"/>
</dbReference>
<dbReference type="InterPro" id="IPR057433">
    <property type="entry name" value="LMF1/2_C"/>
</dbReference>
<feature type="transmembrane region" description="Helical" evidence="7">
    <location>
        <begin position="353"/>
        <end position="373"/>
    </location>
</feature>
<dbReference type="InParanoid" id="A0A1Z5KQ98"/>
<comment type="subcellular location">
    <subcellularLocation>
        <location evidence="1">Endoplasmic reticulum membrane</location>
        <topology evidence="1">Multi-pass membrane protein</topology>
    </subcellularLocation>
</comment>
<reference evidence="10 11" key="1">
    <citation type="journal article" date="2015" name="Plant Cell">
        <title>Oil accumulation by the oleaginous diatom Fistulifera solaris as revealed by the genome and transcriptome.</title>
        <authorList>
            <person name="Tanaka T."/>
            <person name="Maeda Y."/>
            <person name="Veluchamy A."/>
            <person name="Tanaka M."/>
            <person name="Abida H."/>
            <person name="Marechal E."/>
            <person name="Bowler C."/>
            <person name="Muto M."/>
            <person name="Sunaga Y."/>
            <person name="Tanaka M."/>
            <person name="Yoshino T."/>
            <person name="Taniguchi T."/>
            <person name="Fukuda Y."/>
            <person name="Nemoto M."/>
            <person name="Matsumoto M."/>
            <person name="Wong P.S."/>
            <person name="Aburatani S."/>
            <person name="Fujibuchi W."/>
        </authorList>
    </citation>
    <scope>NUCLEOTIDE SEQUENCE [LARGE SCALE GENOMIC DNA]</scope>
    <source>
        <strain evidence="10 11">JPCC DA0580</strain>
    </source>
</reference>
<evidence type="ECO:0000313" key="10">
    <source>
        <dbReference type="EMBL" id="GAX28439.1"/>
    </source>
</evidence>
<evidence type="ECO:0000259" key="8">
    <source>
        <dbReference type="Pfam" id="PF06762"/>
    </source>
</evidence>
<keyword evidence="11" id="KW-1185">Reference proteome</keyword>
<feature type="domain" description="Lipase maturation factor 1/2 N-terminal" evidence="8">
    <location>
        <begin position="163"/>
        <end position="326"/>
    </location>
</feature>
<sequence>MAFVHLVAFWIAYKQNKALIGDNGITPAREVLDAAEQRGRQKTQRRLEWREQNYTEPSIPLLSVRRRKEKLLRWIGYFVDRNPRLLRVREVLWDRSDSLDRPLTTMLWLVKDRERLNPWLDRIALTGLFASGLSMLLGAANVPLVLVLWLCQRSLMAVGGPWYSFGWEPQLAELSFHSLFLVPFLSLNPLPKRDVPAAVQWTIRWMLFRIMMGAGLIKLRSKDKKWNDLSAMDYFYETQPVPNPLSRYFHWMPRWWHKGEVLANHFVELIAPWFLILPSIPRPWCICGGLTQIVFQLILIMAGNLSFLNWLTMVPAIMTLDDAFLSRTFPPAYRQLALERATAQDLSLHTQTISLVFLILILRLSAPVVRNLLSKHQKMNSSFDPLRLVNTYGNFGQVTENRYELIVSSSSSHNGEWREYDFKVKVGNIYRSPRFISPYHYRLDWVMWIATTKTRSLDQCLWLYRLLSKLLQQDREVLGLLEKDPWKDTSAKPKYIKVDMYSYRFHRKQPGEQNPPYWDRKFITRIYPKGRLASLKYLEQRIEFLSRR</sequence>
<keyword evidence="5 7" id="KW-1133">Transmembrane helix</keyword>